<accession>E9H8E1</accession>
<keyword evidence="3" id="KW-1185">Reference proteome</keyword>
<dbReference type="KEGG" id="dpx:DAPPUDRAFT_326707"/>
<protein>
    <submittedName>
        <fullName evidence="2">Uncharacterized protein</fullName>
    </submittedName>
</protein>
<reference evidence="2 3" key="1">
    <citation type="journal article" date="2011" name="Science">
        <title>The ecoresponsive genome of Daphnia pulex.</title>
        <authorList>
            <person name="Colbourne J.K."/>
            <person name="Pfrender M.E."/>
            <person name="Gilbert D."/>
            <person name="Thomas W.K."/>
            <person name="Tucker A."/>
            <person name="Oakley T.H."/>
            <person name="Tokishita S."/>
            <person name="Aerts A."/>
            <person name="Arnold G.J."/>
            <person name="Basu M.K."/>
            <person name="Bauer D.J."/>
            <person name="Caceres C.E."/>
            <person name="Carmel L."/>
            <person name="Casola C."/>
            <person name="Choi J.H."/>
            <person name="Detter J.C."/>
            <person name="Dong Q."/>
            <person name="Dusheyko S."/>
            <person name="Eads B.D."/>
            <person name="Frohlich T."/>
            <person name="Geiler-Samerotte K.A."/>
            <person name="Gerlach D."/>
            <person name="Hatcher P."/>
            <person name="Jogdeo S."/>
            <person name="Krijgsveld J."/>
            <person name="Kriventseva E.V."/>
            <person name="Kultz D."/>
            <person name="Laforsch C."/>
            <person name="Lindquist E."/>
            <person name="Lopez J."/>
            <person name="Manak J.R."/>
            <person name="Muller J."/>
            <person name="Pangilinan J."/>
            <person name="Patwardhan R.P."/>
            <person name="Pitluck S."/>
            <person name="Pritham E.J."/>
            <person name="Rechtsteiner A."/>
            <person name="Rho M."/>
            <person name="Rogozin I.B."/>
            <person name="Sakarya O."/>
            <person name="Salamov A."/>
            <person name="Schaack S."/>
            <person name="Shapiro H."/>
            <person name="Shiga Y."/>
            <person name="Skalitzky C."/>
            <person name="Smith Z."/>
            <person name="Souvorov A."/>
            <person name="Sung W."/>
            <person name="Tang Z."/>
            <person name="Tsuchiya D."/>
            <person name="Tu H."/>
            <person name="Vos H."/>
            <person name="Wang M."/>
            <person name="Wolf Y.I."/>
            <person name="Yamagata H."/>
            <person name="Yamada T."/>
            <person name="Ye Y."/>
            <person name="Shaw J.R."/>
            <person name="Andrews J."/>
            <person name="Crease T.J."/>
            <person name="Tang H."/>
            <person name="Lucas S.M."/>
            <person name="Robertson H.M."/>
            <person name="Bork P."/>
            <person name="Koonin E.V."/>
            <person name="Zdobnov E.M."/>
            <person name="Grigoriev I.V."/>
            <person name="Lynch M."/>
            <person name="Boore J.L."/>
        </authorList>
    </citation>
    <scope>NUCLEOTIDE SEQUENCE [LARGE SCALE GENOMIC DNA]</scope>
</reference>
<dbReference type="HOGENOM" id="CLU_1322112_0_0_1"/>
<feature type="region of interest" description="Disordered" evidence="1">
    <location>
        <begin position="98"/>
        <end position="160"/>
    </location>
</feature>
<organism evidence="2 3">
    <name type="scientific">Daphnia pulex</name>
    <name type="common">Water flea</name>
    <dbReference type="NCBI Taxonomy" id="6669"/>
    <lineage>
        <taxon>Eukaryota</taxon>
        <taxon>Metazoa</taxon>
        <taxon>Ecdysozoa</taxon>
        <taxon>Arthropoda</taxon>
        <taxon>Crustacea</taxon>
        <taxon>Branchiopoda</taxon>
        <taxon>Diplostraca</taxon>
        <taxon>Cladocera</taxon>
        <taxon>Anomopoda</taxon>
        <taxon>Daphniidae</taxon>
        <taxon>Daphnia</taxon>
    </lineage>
</organism>
<sequence length="208" mass="22884">MTDSQTQSSVRKQANKFHIVNLDVDVVILNKKVKQVQSAVVPDIWVSDGICFYPNSKNSLPYVMRRSPVGKNWKTYPSTIESTFDTYTEARNKLAATNSDIDTTDSQHEASAAVNEEGRPKRKKRKPTRQMSADESAEDSESSDSDLEDGDDDVQPAVPAGLCAEKNATCYVPPKSATAPDRQVFTVPLTVNDVRSSQQPTASINQSD</sequence>
<dbReference type="Proteomes" id="UP000000305">
    <property type="component" value="Unassembled WGS sequence"/>
</dbReference>
<evidence type="ECO:0000256" key="1">
    <source>
        <dbReference type="SAM" id="MobiDB-lite"/>
    </source>
</evidence>
<dbReference type="InParanoid" id="E9H8E1"/>
<dbReference type="AlphaFoldDB" id="E9H8E1"/>
<evidence type="ECO:0000313" key="2">
    <source>
        <dbReference type="EMBL" id="EFX71965.1"/>
    </source>
</evidence>
<gene>
    <name evidence="2" type="ORF">DAPPUDRAFT_326707</name>
</gene>
<evidence type="ECO:0000313" key="3">
    <source>
        <dbReference type="Proteomes" id="UP000000305"/>
    </source>
</evidence>
<proteinExistence type="predicted"/>
<name>E9H8E1_DAPPU</name>
<feature type="compositionally biased region" description="Acidic residues" evidence="1">
    <location>
        <begin position="135"/>
        <end position="154"/>
    </location>
</feature>
<dbReference type="EMBL" id="GL732604">
    <property type="protein sequence ID" value="EFX71965.1"/>
    <property type="molecule type" value="Genomic_DNA"/>
</dbReference>